<keyword evidence="2" id="KW-1185">Reference proteome</keyword>
<comment type="caution">
    <text evidence="1">The sequence shown here is derived from an EMBL/GenBank/DDBJ whole genome shotgun (WGS) entry which is preliminary data.</text>
</comment>
<gene>
    <name evidence="1" type="ORF">Patl1_34669</name>
</gene>
<name>A0ACC0ZTA4_9ROSI</name>
<reference evidence="2" key="1">
    <citation type="journal article" date="2023" name="G3 (Bethesda)">
        <title>Genome assembly and association tests identify interacting loci associated with vigor, precocity, and sex in interspecific pistachio rootstocks.</title>
        <authorList>
            <person name="Palmer W."/>
            <person name="Jacygrad E."/>
            <person name="Sagayaradj S."/>
            <person name="Cavanaugh K."/>
            <person name="Han R."/>
            <person name="Bertier L."/>
            <person name="Beede B."/>
            <person name="Kafkas S."/>
            <person name="Golino D."/>
            <person name="Preece J."/>
            <person name="Michelmore R."/>
        </authorList>
    </citation>
    <scope>NUCLEOTIDE SEQUENCE [LARGE SCALE GENOMIC DNA]</scope>
</reference>
<sequence>MDNGSVPTKSINAWKAHLNWTTTFFEFGPFFLIIKN</sequence>
<protein>
    <submittedName>
        <fullName evidence="1">Uncharacterized protein</fullName>
    </submittedName>
</protein>
<dbReference type="EMBL" id="CM047910">
    <property type="protein sequence ID" value="KAJ0074883.1"/>
    <property type="molecule type" value="Genomic_DNA"/>
</dbReference>
<proteinExistence type="predicted"/>
<dbReference type="Proteomes" id="UP001164250">
    <property type="component" value="Chromosome 15"/>
</dbReference>
<evidence type="ECO:0000313" key="1">
    <source>
        <dbReference type="EMBL" id="KAJ0074883.1"/>
    </source>
</evidence>
<evidence type="ECO:0000313" key="2">
    <source>
        <dbReference type="Proteomes" id="UP001164250"/>
    </source>
</evidence>
<organism evidence="1 2">
    <name type="scientific">Pistacia atlantica</name>
    <dbReference type="NCBI Taxonomy" id="434234"/>
    <lineage>
        <taxon>Eukaryota</taxon>
        <taxon>Viridiplantae</taxon>
        <taxon>Streptophyta</taxon>
        <taxon>Embryophyta</taxon>
        <taxon>Tracheophyta</taxon>
        <taxon>Spermatophyta</taxon>
        <taxon>Magnoliopsida</taxon>
        <taxon>eudicotyledons</taxon>
        <taxon>Gunneridae</taxon>
        <taxon>Pentapetalae</taxon>
        <taxon>rosids</taxon>
        <taxon>malvids</taxon>
        <taxon>Sapindales</taxon>
        <taxon>Anacardiaceae</taxon>
        <taxon>Pistacia</taxon>
    </lineage>
</organism>
<accession>A0ACC0ZTA4</accession>